<sequence>MDHKPDQATATGTATASGTLSGRTSRTTCGRCGSTADGLPLTWACSVENGRRLYFCDTCARKHLRSIEGRLDSAWW</sequence>
<keyword evidence="3" id="KW-1185">Reference proteome</keyword>
<protein>
    <submittedName>
        <fullName evidence="2">Uncharacterized protein</fullName>
    </submittedName>
</protein>
<name>A0A7U3UW80_9ACTN</name>
<dbReference type="EMBL" id="AP018365">
    <property type="protein sequence ID" value="BBA99952.1"/>
    <property type="molecule type" value="Genomic_DNA"/>
</dbReference>
<dbReference type="RefSeq" id="WP_202239707.1">
    <property type="nucleotide sequence ID" value="NZ_AP018365.1"/>
</dbReference>
<organism evidence="2 3">
    <name type="scientific">Actinacidiphila reveromycinica</name>
    <dbReference type="NCBI Taxonomy" id="659352"/>
    <lineage>
        <taxon>Bacteria</taxon>
        <taxon>Bacillati</taxon>
        <taxon>Actinomycetota</taxon>
        <taxon>Actinomycetes</taxon>
        <taxon>Kitasatosporales</taxon>
        <taxon>Streptomycetaceae</taxon>
        <taxon>Actinacidiphila</taxon>
    </lineage>
</organism>
<accession>A0A7U3UW80</accession>
<reference evidence="2 3" key="3">
    <citation type="journal article" date="2011" name="Nat. Chem. Biol.">
        <title>Reveromycin A biosynthesis uses RevG and RevJ for stereospecific spiroacetal formation.</title>
        <authorList>
            <person name="Takahashi S."/>
            <person name="Toyoda A."/>
            <person name="Sekiyama Y."/>
            <person name="Takagi H."/>
            <person name="Nogawa T."/>
            <person name="Uramoto M."/>
            <person name="Suzuki R."/>
            <person name="Koshino H."/>
            <person name="Kumano T."/>
            <person name="Panthee S."/>
            <person name="Dairi T."/>
            <person name="Ishikawa J."/>
            <person name="Ikeda H."/>
            <person name="Sakaki Y."/>
            <person name="Osada H."/>
        </authorList>
    </citation>
    <scope>NUCLEOTIDE SEQUENCE [LARGE SCALE GENOMIC DNA]</scope>
    <source>
        <strain evidence="2 3">SN-593</strain>
    </source>
</reference>
<feature type="compositionally biased region" description="Low complexity" evidence="1">
    <location>
        <begin position="8"/>
        <end position="26"/>
    </location>
</feature>
<reference evidence="2 3" key="1">
    <citation type="journal article" date="2010" name="J. Bacteriol.">
        <title>Biochemical characterization of a novel indole prenyltransferase from Streptomyces sp. SN-593.</title>
        <authorList>
            <person name="Takahashi S."/>
            <person name="Takagi H."/>
            <person name="Toyoda A."/>
            <person name="Uramoto M."/>
            <person name="Nogawa T."/>
            <person name="Ueki M."/>
            <person name="Sakaki Y."/>
            <person name="Osada H."/>
        </authorList>
    </citation>
    <scope>NUCLEOTIDE SEQUENCE [LARGE SCALE GENOMIC DNA]</scope>
    <source>
        <strain evidence="2 3">SN-593</strain>
    </source>
</reference>
<dbReference type="Proteomes" id="UP000595703">
    <property type="component" value="Chromosome"/>
</dbReference>
<gene>
    <name evidence="2" type="ORF">RVR_6799</name>
</gene>
<reference evidence="2 3" key="2">
    <citation type="journal article" date="2011" name="J. Antibiot.">
        <title>Furaquinocins I and J: novel polyketide isoprenoid hybrid compounds from Streptomyces reveromyceticus SN-593.</title>
        <authorList>
            <person name="Panthee S."/>
            <person name="Takahashi S."/>
            <person name="Takagi H."/>
            <person name="Nogawa T."/>
            <person name="Oowada E."/>
            <person name="Uramoto M."/>
            <person name="Osada H."/>
        </authorList>
    </citation>
    <scope>NUCLEOTIDE SEQUENCE [LARGE SCALE GENOMIC DNA]</scope>
    <source>
        <strain evidence="2 3">SN-593</strain>
    </source>
</reference>
<dbReference type="AlphaFoldDB" id="A0A7U3UW80"/>
<dbReference type="KEGG" id="arev:RVR_6799"/>
<evidence type="ECO:0000313" key="3">
    <source>
        <dbReference type="Proteomes" id="UP000595703"/>
    </source>
</evidence>
<feature type="region of interest" description="Disordered" evidence="1">
    <location>
        <begin position="1"/>
        <end position="26"/>
    </location>
</feature>
<evidence type="ECO:0000256" key="1">
    <source>
        <dbReference type="SAM" id="MobiDB-lite"/>
    </source>
</evidence>
<evidence type="ECO:0000313" key="2">
    <source>
        <dbReference type="EMBL" id="BBA99952.1"/>
    </source>
</evidence>
<reference evidence="2 3" key="4">
    <citation type="journal article" date="2020" name="Sci. Rep.">
        <title>beta-carboline chemical signals induce reveromycin production through a LuxR family regulator in Streptomyces sp. SN-593.</title>
        <authorList>
            <person name="Panthee S."/>
            <person name="Kito N."/>
            <person name="Hayashi T."/>
            <person name="Shimizu T."/>
            <person name="Ishikawa J."/>
            <person name="Hamamoto H."/>
            <person name="Osada H."/>
            <person name="Takahashi S."/>
        </authorList>
    </citation>
    <scope>NUCLEOTIDE SEQUENCE [LARGE SCALE GENOMIC DNA]</scope>
    <source>
        <strain evidence="2 3">SN-593</strain>
    </source>
</reference>
<proteinExistence type="predicted"/>